<dbReference type="EMBL" id="JBCDNA010000003">
    <property type="protein sequence ID" value="MEL4457024.1"/>
    <property type="molecule type" value="Genomic_DNA"/>
</dbReference>
<keyword evidence="4" id="KW-1185">Reference proteome</keyword>
<organism evidence="3 4">
    <name type="scientific">Lutimonas vermicola</name>
    <dbReference type="NCBI Taxonomy" id="414288"/>
    <lineage>
        <taxon>Bacteria</taxon>
        <taxon>Pseudomonadati</taxon>
        <taxon>Bacteroidota</taxon>
        <taxon>Flavobacteriia</taxon>
        <taxon>Flavobacteriales</taxon>
        <taxon>Flavobacteriaceae</taxon>
        <taxon>Lutimonas</taxon>
    </lineage>
</organism>
<dbReference type="PANTHER" id="PTHR37938">
    <property type="entry name" value="BLL0215 PROTEIN"/>
    <property type="match status" value="1"/>
</dbReference>
<feature type="transmembrane region" description="Helical" evidence="1">
    <location>
        <begin position="20"/>
        <end position="43"/>
    </location>
</feature>
<feature type="domain" description="YdbS-like PH" evidence="2">
    <location>
        <begin position="58"/>
        <end position="132"/>
    </location>
</feature>
<dbReference type="InterPro" id="IPR005182">
    <property type="entry name" value="YdbS-like_PH"/>
</dbReference>
<dbReference type="Pfam" id="PF03703">
    <property type="entry name" value="bPH_2"/>
    <property type="match status" value="1"/>
</dbReference>
<keyword evidence="1" id="KW-0472">Membrane</keyword>
<dbReference type="Proteomes" id="UP001474120">
    <property type="component" value="Unassembled WGS sequence"/>
</dbReference>
<dbReference type="RefSeq" id="WP_342161185.1">
    <property type="nucleotide sequence ID" value="NZ_JBCDNA010000003.1"/>
</dbReference>
<name>A0ABU9L3L0_9FLAO</name>
<evidence type="ECO:0000313" key="3">
    <source>
        <dbReference type="EMBL" id="MEL4457024.1"/>
    </source>
</evidence>
<sequence>MNQAPIILEASFSEKIKTYILLSVGFFLLVTIIGIPFLIVWLLGFGQYVSRRYYENLKCSLSTRHLIFSKGAFFKVEKTIPLENIQDLTFLQNPILNLLELRVLKIETAGSSNPHGSDIKLIGIVKAEEFKQKVLEQRELRMRKIDDKPLEPKDRESLEVLLEIRNLLKEISKKQPDYENTSHRSYRLYW</sequence>
<comment type="caution">
    <text evidence="3">The sequence shown here is derived from an EMBL/GenBank/DDBJ whole genome shotgun (WGS) entry which is preliminary data.</text>
</comment>
<evidence type="ECO:0000259" key="2">
    <source>
        <dbReference type="Pfam" id="PF03703"/>
    </source>
</evidence>
<keyword evidence="1" id="KW-0812">Transmembrane</keyword>
<evidence type="ECO:0000313" key="4">
    <source>
        <dbReference type="Proteomes" id="UP001474120"/>
    </source>
</evidence>
<reference evidence="3 4" key="1">
    <citation type="submission" date="2024-04" db="EMBL/GenBank/DDBJ databases">
        <title>whole genome sequencing of Lutimonas vermicola strain IMCC1616.</title>
        <authorList>
            <person name="Bae S.S."/>
        </authorList>
    </citation>
    <scope>NUCLEOTIDE SEQUENCE [LARGE SCALE GENOMIC DNA]</scope>
    <source>
        <strain evidence="3 4">IMCC1616</strain>
    </source>
</reference>
<keyword evidence="1" id="KW-1133">Transmembrane helix</keyword>
<gene>
    <name evidence="3" type="ORF">AABB81_14035</name>
</gene>
<accession>A0ABU9L3L0</accession>
<protein>
    <submittedName>
        <fullName evidence="3">PH domain-containing protein</fullName>
    </submittedName>
</protein>
<evidence type="ECO:0000256" key="1">
    <source>
        <dbReference type="SAM" id="Phobius"/>
    </source>
</evidence>
<proteinExistence type="predicted"/>
<dbReference type="PANTHER" id="PTHR37938:SF1">
    <property type="entry name" value="BLL0215 PROTEIN"/>
    <property type="match status" value="1"/>
</dbReference>